<dbReference type="EMBL" id="KV423921">
    <property type="protein sequence ID" value="KZT61694.1"/>
    <property type="molecule type" value="Genomic_DNA"/>
</dbReference>
<keyword evidence="6" id="KW-1185">Reference proteome</keyword>
<dbReference type="GO" id="GO:0008094">
    <property type="term" value="F:ATP-dependent activity, acting on DNA"/>
    <property type="evidence" value="ECO:0007669"/>
    <property type="project" value="TreeGrafter"/>
</dbReference>
<dbReference type="GO" id="GO:0005524">
    <property type="term" value="F:ATP binding"/>
    <property type="evidence" value="ECO:0007669"/>
    <property type="project" value="UniProtKB-KW"/>
</dbReference>
<dbReference type="InterPro" id="IPR000330">
    <property type="entry name" value="SNF2_N"/>
</dbReference>
<feature type="non-terminal residue" evidence="5">
    <location>
        <position position="1"/>
    </location>
</feature>
<evidence type="ECO:0000256" key="3">
    <source>
        <dbReference type="ARBA" id="ARBA00022840"/>
    </source>
</evidence>
<sequence>ILADEMGLGKTIQMIATINLNPPIRGEPIGTLIVCPLSVLKQWRTEIETKSTSDVPPLVYHGEGRIKSHLHLQMFKIVLTTYHTLAMELPTQYMLKLDDHPDGPMRDDKCGPLLRTRWHRIVFDEAQILRNSGTRMSSAAARLKSTIRWCLTGTPIINRLEDAFPLIRILRIPRWYKWRHFDQNIVQYEDKDPKLATKRLQRLFRTCLLRRNKSSTLDGKCLIELPSKHVQLVTLDFSKEERAIYSAVEGHAQVEFNRFLRQGTVLKNHSHVFSLLLRLRQCACHPGMRIHLRGCLRMSDGLVQALIQEEFDEDMVLAQRDRERRAECERARLLVSKSFVESIKEGLLQTARERMKLEQTARTSSFSGGNALMIVSAVSGR</sequence>
<reference evidence="5 6" key="1">
    <citation type="journal article" date="2016" name="Mol. Biol. Evol.">
        <title>Comparative Genomics of Early-Diverging Mushroom-Forming Fungi Provides Insights into the Origins of Lignocellulose Decay Capabilities.</title>
        <authorList>
            <person name="Nagy L.G."/>
            <person name="Riley R."/>
            <person name="Tritt A."/>
            <person name="Adam C."/>
            <person name="Daum C."/>
            <person name="Floudas D."/>
            <person name="Sun H."/>
            <person name="Yadav J.S."/>
            <person name="Pangilinan J."/>
            <person name="Larsson K.H."/>
            <person name="Matsuura K."/>
            <person name="Barry K."/>
            <person name="Labutti K."/>
            <person name="Kuo R."/>
            <person name="Ohm R.A."/>
            <person name="Bhattacharya S.S."/>
            <person name="Shirouzu T."/>
            <person name="Yoshinaga Y."/>
            <person name="Martin F.M."/>
            <person name="Grigoriev I.V."/>
            <person name="Hibbett D.S."/>
        </authorList>
    </citation>
    <scope>NUCLEOTIDE SEQUENCE [LARGE SCALE GENOMIC DNA]</scope>
    <source>
        <strain evidence="5 6">HHB12733</strain>
    </source>
</reference>
<dbReference type="GO" id="GO:0016787">
    <property type="term" value="F:hydrolase activity"/>
    <property type="evidence" value="ECO:0007669"/>
    <property type="project" value="UniProtKB-KW"/>
</dbReference>
<dbReference type="InterPro" id="IPR050628">
    <property type="entry name" value="SNF2_RAD54_helicase_TF"/>
</dbReference>
<evidence type="ECO:0000313" key="6">
    <source>
        <dbReference type="Proteomes" id="UP000076842"/>
    </source>
</evidence>
<evidence type="ECO:0000256" key="1">
    <source>
        <dbReference type="ARBA" id="ARBA00022741"/>
    </source>
</evidence>
<dbReference type="STRING" id="1353952.A0A165JDC0"/>
<dbReference type="SMART" id="SM00487">
    <property type="entry name" value="DEXDc"/>
    <property type="match status" value="1"/>
</dbReference>
<dbReference type="PROSITE" id="PS51192">
    <property type="entry name" value="HELICASE_ATP_BIND_1"/>
    <property type="match status" value="1"/>
</dbReference>
<dbReference type="GO" id="GO:0006281">
    <property type="term" value="P:DNA repair"/>
    <property type="evidence" value="ECO:0007669"/>
    <property type="project" value="TreeGrafter"/>
</dbReference>
<dbReference type="PANTHER" id="PTHR45626">
    <property type="entry name" value="TRANSCRIPTION TERMINATION FACTOR 2-RELATED"/>
    <property type="match status" value="1"/>
</dbReference>
<dbReference type="OrthoDB" id="423559at2759"/>
<dbReference type="Pfam" id="PF00176">
    <property type="entry name" value="SNF2-rel_dom"/>
    <property type="match status" value="1"/>
</dbReference>
<evidence type="ECO:0000256" key="2">
    <source>
        <dbReference type="ARBA" id="ARBA00022801"/>
    </source>
</evidence>
<dbReference type="InParanoid" id="A0A165JDC0"/>
<accession>A0A165JDC0</accession>
<feature type="domain" description="Helicase ATP-binding" evidence="4">
    <location>
        <begin position="1"/>
        <end position="173"/>
    </location>
</feature>
<dbReference type="CDD" id="cd18008">
    <property type="entry name" value="DEXDc_SHPRH-like"/>
    <property type="match status" value="1"/>
</dbReference>
<dbReference type="AlphaFoldDB" id="A0A165JDC0"/>
<name>A0A165JDC0_9BASI</name>
<dbReference type="InterPro" id="IPR038718">
    <property type="entry name" value="SNF2-like_sf"/>
</dbReference>
<keyword evidence="2" id="KW-0378">Hydrolase</keyword>
<gene>
    <name evidence="5" type="ORF">CALCODRAFT_427408</name>
</gene>
<keyword evidence="3" id="KW-0067">ATP-binding</keyword>
<dbReference type="GO" id="GO:0005634">
    <property type="term" value="C:nucleus"/>
    <property type="evidence" value="ECO:0007669"/>
    <property type="project" value="TreeGrafter"/>
</dbReference>
<keyword evidence="1" id="KW-0547">Nucleotide-binding</keyword>
<proteinExistence type="predicted"/>
<dbReference type="InterPro" id="IPR014001">
    <property type="entry name" value="Helicase_ATP-bd"/>
</dbReference>
<protein>
    <recommendedName>
        <fullName evidence="4">Helicase ATP-binding domain-containing protein</fullName>
    </recommendedName>
</protein>
<evidence type="ECO:0000313" key="5">
    <source>
        <dbReference type="EMBL" id="KZT61694.1"/>
    </source>
</evidence>
<dbReference type="InterPro" id="IPR027417">
    <property type="entry name" value="P-loop_NTPase"/>
</dbReference>
<dbReference type="Gene3D" id="3.40.50.10810">
    <property type="entry name" value="Tandem AAA-ATPase domain"/>
    <property type="match status" value="1"/>
</dbReference>
<dbReference type="Proteomes" id="UP000076842">
    <property type="component" value="Unassembled WGS sequence"/>
</dbReference>
<evidence type="ECO:0000259" key="4">
    <source>
        <dbReference type="PROSITE" id="PS51192"/>
    </source>
</evidence>
<dbReference type="SUPFAM" id="SSF52540">
    <property type="entry name" value="P-loop containing nucleoside triphosphate hydrolases"/>
    <property type="match status" value="2"/>
</dbReference>
<organism evidence="5 6">
    <name type="scientific">Calocera cornea HHB12733</name>
    <dbReference type="NCBI Taxonomy" id="1353952"/>
    <lineage>
        <taxon>Eukaryota</taxon>
        <taxon>Fungi</taxon>
        <taxon>Dikarya</taxon>
        <taxon>Basidiomycota</taxon>
        <taxon>Agaricomycotina</taxon>
        <taxon>Dacrymycetes</taxon>
        <taxon>Dacrymycetales</taxon>
        <taxon>Dacrymycetaceae</taxon>
        <taxon>Calocera</taxon>
    </lineage>
</organism>